<keyword evidence="2" id="KW-0479">Metal-binding</keyword>
<dbReference type="InterPro" id="IPR006620">
    <property type="entry name" value="Pro_4_hyd_alph"/>
</dbReference>
<evidence type="ECO:0000256" key="3">
    <source>
        <dbReference type="ARBA" id="ARBA00022964"/>
    </source>
</evidence>
<proteinExistence type="predicted"/>
<feature type="signal peptide" evidence="6">
    <location>
        <begin position="1"/>
        <end position="21"/>
    </location>
</feature>
<dbReference type="PANTHER" id="PTHR10869:SF229">
    <property type="entry name" value="PROLYL 4-HYDROXYLASE ALPHA SUBUNIT DOMAIN-CONTAINING PROTEIN"/>
    <property type="match status" value="1"/>
</dbReference>
<evidence type="ECO:0000256" key="4">
    <source>
        <dbReference type="ARBA" id="ARBA00023002"/>
    </source>
</evidence>
<name>A0A7S2KZI0_9STRA</name>
<evidence type="ECO:0000313" key="8">
    <source>
        <dbReference type="EMBL" id="CAD9589720.1"/>
    </source>
</evidence>
<evidence type="ECO:0000256" key="2">
    <source>
        <dbReference type="ARBA" id="ARBA00022723"/>
    </source>
</evidence>
<dbReference type="PANTHER" id="PTHR10869">
    <property type="entry name" value="PROLYL 4-HYDROXYLASE ALPHA SUBUNIT"/>
    <property type="match status" value="1"/>
</dbReference>
<feature type="chain" id="PRO_5030974110" description="Fe2OG dioxygenase domain-containing protein" evidence="6">
    <location>
        <begin position="22"/>
        <end position="304"/>
    </location>
</feature>
<dbReference type="GO" id="GO:0005783">
    <property type="term" value="C:endoplasmic reticulum"/>
    <property type="evidence" value="ECO:0007669"/>
    <property type="project" value="TreeGrafter"/>
</dbReference>
<evidence type="ECO:0000256" key="1">
    <source>
        <dbReference type="ARBA" id="ARBA00001961"/>
    </source>
</evidence>
<dbReference type="GO" id="GO:0004656">
    <property type="term" value="F:procollagen-proline 4-dioxygenase activity"/>
    <property type="evidence" value="ECO:0007669"/>
    <property type="project" value="TreeGrafter"/>
</dbReference>
<dbReference type="EMBL" id="HBGY01020598">
    <property type="protein sequence ID" value="CAD9589720.1"/>
    <property type="molecule type" value="Transcribed_RNA"/>
</dbReference>
<reference evidence="8" key="1">
    <citation type="submission" date="2021-01" db="EMBL/GenBank/DDBJ databases">
        <authorList>
            <person name="Corre E."/>
            <person name="Pelletier E."/>
            <person name="Niang G."/>
            <person name="Scheremetjew M."/>
            <person name="Finn R."/>
            <person name="Kale V."/>
            <person name="Holt S."/>
            <person name="Cochrane G."/>
            <person name="Meng A."/>
            <person name="Brown T."/>
            <person name="Cohen L."/>
        </authorList>
    </citation>
    <scope>NUCLEOTIDE SEQUENCE</scope>
    <source>
        <strain evidence="8">B650</strain>
    </source>
</reference>
<evidence type="ECO:0000259" key="7">
    <source>
        <dbReference type="PROSITE" id="PS51471"/>
    </source>
</evidence>
<feature type="domain" description="Fe2OG dioxygenase" evidence="7">
    <location>
        <begin position="162"/>
        <end position="293"/>
    </location>
</feature>
<dbReference type="InterPro" id="IPR045054">
    <property type="entry name" value="P4HA-like"/>
</dbReference>
<keyword evidence="4" id="KW-0560">Oxidoreductase</keyword>
<keyword evidence="5" id="KW-0408">Iron</keyword>
<evidence type="ECO:0000256" key="5">
    <source>
        <dbReference type="ARBA" id="ARBA00023004"/>
    </source>
</evidence>
<dbReference type="PROSITE" id="PS51471">
    <property type="entry name" value="FE2OG_OXY"/>
    <property type="match status" value="1"/>
</dbReference>
<gene>
    <name evidence="8" type="ORF">LDAN0321_LOCUS12988</name>
</gene>
<dbReference type="Gene3D" id="2.60.120.620">
    <property type="entry name" value="q2cbj1_9rhob like domain"/>
    <property type="match status" value="1"/>
</dbReference>
<dbReference type="GO" id="GO:0031418">
    <property type="term" value="F:L-ascorbic acid binding"/>
    <property type="evidence" value="ECO:0007669"/>
    <property type="project" value="InterPro"/>
</dbReference>
<keyword evidence="3" id="KW-0223">Dioxygenase</keyword>
<dbReference type="SMART" id="SM00702">
    <property type="entry name" value="P4Hc"/>
    <property type="match status" value="1"/>
</dbReference>
<dbReference type="InterPro" id="IPR005123">
    <property type="entry name" value="Oxoglu/Fe-dep_dioxygenase_dom"/>
</dbReference>
<dbReference type="InterPro" id="IPR044862">
    <property type="entry name" value="Pro_4_hyd_alph_FE2OG_OXY"/>
</dbReference>
<dbReference type="Pfam" id="PF13640">
    <property type="entry name" value="2OG-FeII_Oxy_3"/>
    <property type="match status" value="1"/>
</dbReference>
<keyword evidence="6" id="KW-0732">Signal</keyword>
<dbReference type="GO" id="GO:0005506">
    <property type="term" value="F:iron ion binding"/>
    <property type="evidence" value="ECO:0007669"/>
    <property type="project" value="InterPro"/>
</dbReference>
<dbReference type="AlphaFoldDB" id="A0A7S2KZI0"/>
<evidence type="ECO:0000256" key="6">
    <source>
        <dbReference type="SAM" id="SignalP"/>
    </source>
</evidence>
<protein>
    <recommendedName>
        <fullName evidence="7">Fe2OG dioxygenase domain-containing protein</fullName>
    </recommendedName>
</protein>
<comment type="cofactor">
    <cofactor evidence="1">
        <name>L-ascorbate</name>
        <dbReference type="ChEBI" id="CHEBI:38290"/>
    </cofactor>
</comment>
<sequence>MQNIPSVALLAASLLVTPCDSFNVQHRTYSTGITYDRPMFHTTEFWGSVRSKEEIIEYAAGAVFGSDRHGNSLNKECIDVISAEPPFFLIHDFLDDDMCEEIIQTAERCGLKRSRVGAHQKTEEKRTSEQVWLGENTHELEDPLPLRRFATKVSRLTGLPPNHQENLQVVRYEEGQRFDLHLDHLDEFNDLECRGRLATCLLYLNSSDYYNNFIDHNNDDDASFTGGETGFPEFGTNVVPKRGSAIFWWNTVERPGSEGYDCEMFLHGDVRMRHAGLPILSGEKWIANRWVHPIPVSLGVVGED</sequence>
<accession>A0A7S2KZI0</accession>
<organism evidence="8">
    <name type="scientific">Leptocylindrus danicus</name>
    <dbReference type="NCBI Taxonomy" id="163516"/>
    <lineage>
        <taxon>Eukaryota</taxon>
        <taxon>Sar</taxon>
        <taxon>Stramenopiles</taxon>
        <taxon>Ochrophyta</taxon>
        <taxon>Bacillariophyta</taxon>
        <taxon>Coscinodiscophyceae</taxon>
        <taxon>Chaetocerotophycidae</taxon>
        <taxon>Leptocylindrales</taxon>
        <taxon>Leptocylindraceae</taxon>
        <taxon>Leptocylindrus</taxon>
    </lineage>
</organism>